<dbReference type="AlphaFoldDB" id="A0AAW5PLR1"/>
<dbReference type="InterPro" id="IPR040570">
    <property type="entry name" value="LAL_C2"/>
</dbReference>
<comment type="caution">
    <text evidence="2">The sequence shown here is derived from an EMBL/GenBank/DDBJ whole genome shotgun (WGS) entry which is preliminary data.</text>
</comment>
<dbReference type="Gene3D" id="3.30.470.20">
    <property type="entry name" value="ATP-grasp fold, B domain"/>
    <property type="match status" value="1"/>
</dbReference>
<name>A0AAW5PLR1_9GAMM</name>
<evidence type="ECO:0000313" key="2">
    <source>
        <dbReference type="EMBL" id="MCS4280665.1"/>
    </source>
</evidence>
<dbReference type="RefSeq" id="WP_259261324.1">
    <property type="nucleotide sequence ID" value="NZ_JANUEK010000006.1"/>
</dbReference>
<sequence length="139" mass="15197">MTDDGRFFMTEIAARLSGCEVPLNHGHAYGFDLLHAIMDTYVGRHPELVYTRDRAVGDLLLPAVAGVVTRLSTARELMAYPGVLSCQMNVAIGDCIQPKRSSGFCAGYVQVEGRTSAEVQERMQRILDGFVLDVAHPPS</sequence>
<dbReference type="Pfam" id="PF18603">
    <property type="entry name" value="LAL_C2"/>
    <property type="match status" value="1"/>
</dbReference>
<organism evidence="2 3">
    <name type="scientific">Stenotrophomonas rhizophila</name>
    <dbReference type="NCBI Taxonomy" id="216778"/>
    <lineage>
        <taxon>Bacteria</taxon>
        <taxon>Pseudomonadati</taxon>
        <taxon>Pseudomonadota</taxon>
        <taxon>Gammaproteobacteria</taxon>
        <taxon>Lysobacterales</taxon>
        <taxon>Lysobacteraceae</taxon>
        <taxon>Stenotrophomonas</taxon>
    </lineage>
</organism>
<feature type="domain" description="L-amino acid ligase C-terminal" evidence="1">
    <location>
        <begin position="60"/>
        <end position="129"/>
    </location>
</feature>
<dbReference type="EMBL" id="JANUEK010000006">
    <property type="protein sequence ID" value="MCS4280665.1"/>
    <property type="molecule type" value="Genomic_DNA"/>
</dbReference>
<proteinExistence type="predicted"/>
<reference evidence="2" key="1">
    <citation type="submission" date="2022-08" db="EMBL/GenBank/DDBJ databases">
        <title>Genomic analyses of the natural microbiome of Caenorhabditis elegans.</title>
        <authorList>
            <person name="Samuel B."/>
        </authorList>
    </citation>
    <scope>NUCLEOTIDE SEQUENCE</scope>
    <source>
        <strain evidence="2">BIGb0277</strain>
    </source>
</reference>
<accession>A0AAW5PLR1</accession>
<protein>
    <submittedName>
        <fullName evidence="2">Biotin carboxylase</fullName>
    </submittedName>
</protein>
<dbReference type="Proteomes" id="UP001320691">
    <property type="component" value="Unassembled WGS sequence"/>
</dbReference>
<gene>
    <name evidence="2" type="ORF">M2412_002659</name>
</gene>
<evidence type="ECO:0000313" key="3">
    <source>
        <dbReference type="Proteomes" id="UP001320691"/>
    </source>
</evidence>
<evidence type="ECO:0000259" key="1">
    <source>
        <dbReference type="Pfam" id="PF18603"/>
    </source>
</evidence>